<dbReference type="GO" id="GO:0003677">
    <property type="term" value="F:DNA binding"/>
    <property type="evidence" value="ECO:0007669"/>
    <property type="project" value="InterPro"/>
</dbReference>
<dbReference type="OrthoDB" id="9813449at2"/>
<dbReference type="Gene3D" id="2.30.30.110">
    <property type="match status" value="1"/>
</dbReference>
<protein>
    <recommendedName>
        <fullName evidence="3">Type II toxin-antitoxin system PemK/MazF family toxin</fullName>
    </recommendedName>
</protein>
<evidence type="ECO:0008006" key="3">
    <source>
        <dbReference type="Google" id="ProtNLM"/>
    </source>
</evidence>
<reference evidence="1 2" key="1">
    <citation type="journal article" date="2011" name="Stand. Genomic Sci.">
        <title>Complete genome sequence of the acetate-degrading sulfate reducer Desulfobacca acetoxidans type strain (ASRB2).</title>
        <authorList>
            <person name="Goker M."/>
            <person name="Teshima H."/>
            <person name="Lapidus A."/>
            <person name="Nolan M."/>
            <person name="Lucas S."/>
            <person name="Hammon N."/>
            <person name="Deshpande S."/>
            <person name="Cheng J.F."/>
            <person name="Tapia R."/>
            <person name="Han C."/>
            <person name="Goodwin L."/>
            <person name="Pitluck S."/>
            <person name="Huntemann M."/>
            <person name="Liolios K."/>
            <person name="Ivanova N."/>
            <person name="Pagani I."/>
            <person name="Mavromatis K."/>
            <person name="Ovchinikova G."/>
            <person name="Pati A."/>
            <person name="Chen A."/>
            <person name="Palaniappan K."/>
            <person name="Land M."/>
            <person name="Hauser L."/>
            <person name="Brambilla E.M."/>
            <person name="Rohde M."/>
            <person name="Spring S."/>
            <person name="Detter J.C."/>
            <person name="Woyke T."/>
            <person name="Bristow J."/>
            <person name="Eisen J.A."/>
            <person name="Markowitz V."/>
            <person name="Hugenholtz P."/>
            <person name="Kyrpides N.C."/>
            <person name="Klenk H.P."/>
        </authorList>
    </citation>
    <scope>NUCLEOTIDE SEQUENCE [LARGE SCALE GENOMIC DNA]</scope>
    <source>
        <strain evidence="2">ATCC 700848 / DSM 11109 / ASRB2</strain>
    </source>
</reference>
<dbReference type="Proteomes" id="UP000000483">
    <property type="component" value="Chromosome"/>
</dbReference>
<proteinExistence type="predicted"/>
<reference evidence="2" key="2">
    <citation type="submission" date="2011-03" db="EMBL/GenBank/DDBJ databases">
        <title>The complete genome of Desulfobacca acetoxidans DSM 11109.</title>
        <authorList>
            <consortium name="US DOE Joint Genome Institute (JGI-PGF)"/>
            <person name="Lucas S."/>
            <person name="Copeland A."/>
            <person name="Lapidus A."/>
            <person name="Bruce D."/>
            <person name="Goodwin L."/>
            <person name="Pitluck S."/>
            <person name="Peters L."/>
            <person name="Kyrpides N."/>
            <person name="Mavromatis K."/>
            <person name="Ivanova N."/>
            <person name="Ovchinnikova G."/>
            <person name="Teshima H."/>
            <person name="Detter J.C."/>
            <person name="Han C."/>
            <person name="Land M."/>
            <person name="Hauser L."/>
            <person name="Markowitz V."/>
            <person name="Cheng J.-F."/>
            <person name="Hugenholtz P."/>
            <person name="Woyke T."/>
            <person name="Wu D."/>
            <person name="Spring S."/>
            <person name="Schueler E."/>
            <person name="Brambilla E."/>
            <person name="Klenk H.-P."/>
            <person name="Eisen J.A."/>
        </authorList>
    </citation>
    <scope>NUCLEOTIDE SEQUENCE [LARGE SCALE GENOMIC DNA]</scope>
    <source>
        <strain evidence="2">ATCC 700848 / DSM 11109 / ASRB2</strain>
    </source>
</reference>
<gene>
    <name evidence="1" type="ordered locus">Desac_1731</name>
</gene>
<dbReference type="EMBL" id="CP002629">
    <property type="protein sequence ID" value="AEB09572.1"/>
    <property type="molecule type" value="Genomic_DNA"/>
</dbReference>
<evidence type="ECO:0000313" key="1">
    <source>
        <dbReference type="EMBL" id="AEB09572.1"/>
    </source>
</evidence>
<accession>F2NCZ8</accession>
<dbReference type="Pfam" id="PF02452">
    <property type="entry name" value="PemK_toxin"/>
    <property type="match status" value="1"/>
</dbReference>
<dbReference type="SUPFAM" id="SSF50118">
    <property type="entry name" value="Cell growth inhibitor/plasmid maintenance toxic component"/>
    <property type="match status" value="1"/>
</dbReference>
<evidence type="ECO:0000313" key="2">
    <source>
        <dbReference type="Proteomes" id="UP000000483"/>
    </source>
</evidence>
<dbReference type="InterPro" id="IPR003477">
    <property type="entry name" value="PemK-like"/>
</dbReference>
<keyword evidence="2" id="KW-1185">Reference proteome</keyword>
<dbReference type="KEGG" id="dao:Desac_1731"/>
<dbReference type="RefSeq" id="WP_013706682.1">
    <property type="nucleotide sequence ID" value="NC_015388.1"/>
</dbReference>
<dbReference type="STRING" id="880072.Desac_1731"/>
<name>F2NCZ8_DESAR</name>
<dbReference type="HOGENOM" id="CLU_121823_6_1_7"/>
<dbReference type="eggNOG" id="COG2337">
    <property type="taxonomic scope" value="Bacteria"/>
</dbReference>
<sequence>MAPGVIRRGSIVLVKYPLCRSGDRLYHFTDLSAQKLRPALILTPDSLLRKLDEAVFLFISSVIPDVVLPSDYILTTDHPSFPATGLKRSSVFRAHKIITLHKTMAARSLGDADEILMRQITHCLARALGMQRHE</sequence>
<organism evidence="1 2">
    <name type="scientific">Desulfobacca acetoxidans (strain ATCC 700848 / DSM 11109 / ASRB2)</name>
    <dbReference type="NCBI Taxonomy" id="880072"/>
    <lineage>
        <taxon>Bacteria</taxon>
        <taxon>Pseudomonadati</taxon>
        <taxon>Thermodesulfobacteriota</taxon>
        <taxon>Desulfobaccia</taxon>
        <taxon>Desulfobaccales</taxon>
        <taxon>Desulfobaccaceae</taxon>
        <taxon>Desulfobacca</taxon>
    </lineage>
</organism>
<dbReference type="InterPro" id="IPR011067">
    <property type="entry name" value="Plasmid_toxin/cell-grow_inhib"/>
</dbReference>
<dbReference type="AlphaFoldDB" id="F2NCZ8"/>